<feature type="transmembrane region" description="Helical" evidence="6">
    <location>
        <begin position="226"/>
        <end position="245"/>
    </location>
</feature>
<evidence type="ECO:0000313" key="9">
    <source>
        <dbReference type="Proteomes" id="UP001155128"/>
    </source>
</evidence>
<evidence type="ECO:0000313" key="8">
    <source>
        <dbReference type="EMBL" id="MCM8556941.1"/>
    </source>
</evidence>
<feature type="transmembrane region" description="Helical" evidence="6">
    <location>
        <begin position="257"/>
        <end position="276"/>
    </location>
</feature>
<comment type="subcellular location">
    <subcellularLocation>
        <location evidence="1">Membrane</location>
        <topology evidence="1">Multi-pass membrane protein</topology>
    </subcellularLocation>
</comment>
<organism evidence="8 9">
    <name type="scientific">Sphingomicrobium sediminis</name>
    <dbReference type="NCBI Taxonomy" id="2950949"/>
    <lineage>
        <taxon>Bacteria</taxon>
        <taxon>Pseudomonadati</taxon>
        <taxon>Pseudomonadota</taxon>
        <taxon>Alphaproteobacteria</taxon>
        <taxon>Sphingomonadales</taxon>
        <taxon>Sphingomonadaceae</taxon>
        <taxon>Sphingomicrobium</taxon>
    </lineage>
</organism>
<evidence type="ECO:0000256" key="3">
    <source>
        <dbReference type="ARBA" id="ARBA00022692"/>
    </source>
</evidence>
<reference evidence="8" key="1">
    <citation type="submission" date="2022-06" db="EMBL/GenBank/DDBJ databases">
        <title>Sphingomicrobium sedimins sp. nov., a marine bacterium isolated from tidal flat.</title>
        <authorList>
            <person name="Kim C.-H."/>
            <person name="Yoo Y."/>
            <person name="Kim J.-J."/>
        </authorList>
    </citation>
    <scope>NUCLEOTIDE SEQUENCE</scope>
    <source>
        <strain evidence="8">GRR-S6-50</strain>
    </source>
</reference>
<dbReference type="PANTHER" id="PTHR23502:SF132">
    <property type="entry name" value="POLYAMINE TRANSPORTER 2-RELATED"/>
    <property type="match status" value="1"/>
</dbReference>
<dbReference type="Pfam" id="PF07690">
    <property type="entry name" value="MFS_1"/>
    <property type="match status" value="1"/>
</dbReference>
<feature type="transmembrane region" description="Helical" evidence="6">
    <location>
        <begin position="314"/>
        <end position="335"/>
    </location>
</feature>
<evidence type="ECO:0000256" key="4">
    <source>
        <dbReference type="ARBA" id="ARBA00022989"/>
    </source>
</evidence>
<feature type="transmembrane region" description="Helical" evidence="6">
    <location>
        <begin position="56"/>
        <end position="73"/>
    </location>
</feature>
<name>A0A9X2EGH1_9SPHN</name>
<feature type="transmembrane region" description="Helical" evidence="6">
    <location>
        <begin position="85"/>
        <end position="104"/>
    </location>
</feature>
<dbReference type="GO" id="GO:0005886">
    <property type="term" value="C:plasma membrane"/>
    <property type="evidence" value="ECO:0007669"/>
    <property type="project" value="TreeGrafter"/>
</dbReference>
<proteinExistence type="predicted"/>
<dbReference type="PANTHER" id="PTHR23502">
    <property type="entry name" value="MAJOR FACILITATOR SUPERFAMILY"/>
    <property type="match status" value="1"/>
</dbReference>
<dbReference type="AlphaFoldDB" id="A0A9X2EGH1"/>
<feature type="transmembrane region" description="Helical" evidence="6">
    <location>
        <begin position="173"/>
        <end position="193"/>
    </location>
</feature>
<feature type="domain" description="Major facilitator superfamily (MFS) profile" evidence="7">
    <location>
        <begin position="18"/>
        <end position="403"/>
    </location>
</feature>
<dbReference type="GO" id="GO:1990961">
    <property type="term" value="P:xenobiotic detoxification by transmembrane export across the plasma membrane"/>
    <property type="evidence" value="ECO:0007669"/>
    <property type="project" value="TreeGrafter"/>
</dbReference>
<keyword evidence="3 6" id="KW-0812">Transmembrane</keyword>
<sequence>MDATPSQKTKRKVSEREIVALLASFMALNAFALDTMLPALPDIGLIFGLIEANSVQLVIVAYTFGFGASQLFWGPLADRFGRKRILTAGVAGYVGFALVCALAPTFAVLVAARFMMGFCGAISRVLVTAIVRDLYEGEAMARIMSLTFMVFMVVPVMAPSIGQVILLGFEWRAIFFALAAYGAIVLVWGGLRLPETLHPEHRRSLDAVVIGRAIIATIVDRLSRGYTIALGFVFGCLIAYLASIPQILGEIFARPEAIGWVFAAVAAPMGVASWGNSRIVGRFGLRRVGHSGIIGFAAASIAHLIWHLAFGSTLASFVIFMAIILTSFAFTAANLGTLAMTNMAPIAGTASSVQGTFSTIWAAVFGLVIGQMFDGSLIPILLAFAGAGAMAFLLILWTEHGRLFETGTRRQQADCHPVDC</sequence>
<dbReference type="Proteomes" id="UP001155128">
    <property type="component" value="Unassembled WGS sequence"/>
</dbReference>
<dbReference type="SUPFAM" id="SSF103473">
    <property type="entry name" value="MFS general substrate transporter"/>
    <property type="match status" value="1"/>
</dbReference>
<dbReference type="EMBL" id="JAMSHT010000001">
    <property type="protein sequence ID" value="MCM8556941.1"/>
    <property type="molecule type" value="Genomic_DNA"/>
</dbReference>
<dbReference type="GO" id="GO:0022857">
    <property type="term" value="F:transmembrane transporter activity"/>
    <property type="evidence" value="ECO:0007669"/>
    <property type="project" value="InterPro"/>
</dbReference>
<evidence type="ECO:0000259" key="7">
    <source>
        <dbReference type="PROSITE" id="PS50850"/>
    </source>
</evidence>
<keyword evidence="2" id="KW-0813">Transport</keyword>
<dbReference type="PROSITE" id="PS50850">
    <property type="entry name" value="MFS"/>
    <property type="match status" value="1"/>
</dbReference>
<evidence type="ECO:0000256" key="6">
    <source>
        <dbReference type="SAM" id="Phobius"/>
    </source>
</evidence>
<protein>
    <submittedName>
        <fullName evidence="8">Multidrug effflux MFS transporter</fullName>
    </submittedName>
</protein>
<feature type="transmembrane region" description="Helical" evidence="6">
    <location>
        <begin position="143"/>
        <end position="167"/>
    </location>
</feature>
<accession>A0A9X2EGH1</accession>
<dbReference type="InterPro" id="IPR020846">
    <property type="entry name" value="MFS_dom"/>
</dbReference>
<feature type="transmembrane region" description="Helical" evidence="6">
    <location>
        <begin position="288"/>
        <end position="308"/>
    </location>
</feature>
<keyword evidence="5 6" id="KW-0472">Membrane</keyword>
<evidence type="ECO:0000256" key="5">
    <source>
        <dbReference type="ARBA" id="ARBA00023136"/>
    </source>
</evidence>
<dbReference type="CDD" id="cd17320">
    <property type="entry name" value="MFS_MdfA_MDR_like"/>
    <property type="match status" value="1"/>
</dbReference>
<gene>
    <name evidence="8" type="ORF">NDO55_03810</name>
</gene>
<dbReference type="Gene3D" id="1.20.1720.10">
    <property type="entry name" value="Multidrug resistance protein D"/>
    <property type="match status" value="1"/>
</dbReference>
<dbReference type="InterPro" id="IPR011701">
    <property type="entry name" value="MFS"/>
</dbReference>
<feature type="transmembrane region" description="Helical" evidence="6">
    <location>
        <begin position="110"/>
        <end position="131"/>
    </location>
</feature>
<feature type="transmembrane region" description="Helical" evidence="6">
    <location>
        <begin position="347"/>
        <end position="370"/>
    </location>
</feature>
<keyword evidence="4 6" id="KW-1133">Transmembrane helix</keyword>
<evidence type="ECO:0000256" key="1">
    <source>
        <dbReference type="ARBA" id="ARBA00004141"/>
    </source>
</evidence>
<keyword evidence="9" id="KW-1185">Reference proteome</keyword>
<dbReference type="InterPro" id="IPR036259">
    <property type="entry name" value="MFS_trans_sf"/>
</dbReference>
<comment type="caution">
    <text evidence="8">The sequence shown here is derived from an EMBL/GenBank/DDBJ whole genome shotgun (WGS) entry which is preliminary data.</text>
</comment>
<feature type="transmembrane region" description="Helical" evidence="6">
    <location>
        <begin position="376"/>
        <end position="397"/>
    </location>
</feature>
<dbReference type="RefSeq" id="WP_252112575.1">
    <property type="nucleotide sequence ID" value="NZ_JAMSHT010000001.1"/>
</dbReference>
<evidence type="ECO:0000256" key="2">
    <source>
        <dbReference type="ARBA" id="ARBA00022448"/>
    </source>
</evidence>